<dbReference type="AlphaFoldDB" id="A0A849SI65"/>
<gene>
    <name evidence="2" type="ORF">HOP12_08975</name>
</gene>
<accession>A0A849SI65</accession>
<keyword evidence="1" id="KW-0812">Transmembrane</keyword>
<feature type="transmembrane region" description="Helical" evidence="1">
    <location>
        <begin position="160"/>
        <end position="179"/>
    </location>
</feature>
<comment type="caution">
    <text evidence="2">The sequence shown here is derived from an EMBL/GenBank/DDBJ whole genome shotgun (WGS) entry which is preliminary data.</text>
</comment>
<dbReference type="Proteomes" id="UP000580839">
    <property type="component" value="Unassembled WGS sequence"/>
</dbReference>
<evidence type="ECO:0000256" key="1">
    <source>
        <dbReference type="SAM" id="Phobius"/>
    </source>
</evidence>
<protein>
    <recommendedName>
        <fullName evidence="4">Zf-HC2 domain-containing protein</fullName>
    </recommendedName>
</protein>
<evidence type="ECO:0000313" key="3">
    <source>
        <dbReference type="Proteomes" id="UP000580839"/>
    </source>
</evidence>
<keyword evidence="1" id="KW-0472">Membrane</keyword>
<name>A0A849SI65_UNCEI</name>
<reference evidence="2 3" key="1">
    <citation type="submission" date="2020-04" db="EMBL/GenBank/DDBJ databases">
        <title>Metagenomic profiling of ammonia- and methane-oxidizing microorganisms in a Dutch drinking water treatment plant.</title>
        <authorList>
            <person name="Poghosyan L."/>
            <person name="Leucker S."/>
        </authorList>
    </citation>
    <scope>NUCLEOTIDE SEQUENCE [LARGE SCALE GENOMIC DNA]</scope>
    <source>
        <strain evidence="2">S-RSF-IL-03</strain>
    </source>
</reference>
<proteinExistence type="predicted"/>
<evidence type="ECO:0008006" key="4">
    <source>
        <dbReference type="Google" id="ProtNLM"/>
    </source>
</evidence>
<organism evidence="2 3">
    <name type="scientific">Eiseniibacteriota bacterium</name>
    <dbReference type="NCBI Taxonomy" id="2212470"/>
    <lineage>
        <taxon>Bacteria</taxon>
        <taxon>Candidatus Eiseniibacteriota</taxon>
    </lineage>
</organism>
<feature type="transmembrane region" description="Helical" evidence="1">
    <location>
        <begin position="91"/>
        <end position="115"/>
    </location>
</feature>
<evidence type="ECO:0000313" key="2">
    <source>
        <dbReference type="EMBL" id="NOT34286.1"/>
    </source>
</evidence>
<keyword evidence="1" id="KW-1133">Transmembrane helix</keyword>
<sequence length="185" mass="19388">MNCEGFERELDSLGAAALSTAARDHALACTHCAPRLRATFELEALLDDGPAAGAPHRFTDQVMARVVLERDDRAVALGAALATEWSDARPLWVRVCAEPAVALSVVLTGVLVWAWPLGWRVASRAAESLAGWSNAVIVPGTNGVVLAATGGMGSGPLRDALLVAVACAVLGVSATRLSWERRHTV</sequence>
<dbReference type="EMBL" id="JABFRW010000106">
    <property type="protein sequence ID" value="NOT34286.1"/>
    <property type="molecule type" value="Genomic_DNA"/>
</dbReference>